<dbReference type="AlphaFoldDB" id="A0A8K0CK14"/>
<proteinExistence type="predicted"/>
<protein>
    <recommendedName>
        <fullName evidence="3">Craniofacial development protein 2-like</fullName>
    </recommendedName>
</protein>
<dbReference type="InterPro" id="IPR027124">
    <property type="entry name" value="Swc5/CFDP1/2"/>
</dbReference>
<evidence type="ECO:0000313" key="2">
    <source>
        <dbReference type="Proteomes" id="UP000801492"/>
    </source>
</evidence>
<evidence type="ECO:0008006" key="3">
    <source>
        <dbReference type="Google" id="ProtNLM"/>
    </source>
</evidence>
<dbReference type="OrthoDB" id="410542at2759"/>
<reference evidence="1" key="1">
    <citation type="submission" date="2019-08" db="EMBL/GenBank/DDBJ databases">
        <title>The genome of the North American firefly Photinus pyralis.</title>
        <authorList>
            <consortium name="Photinus pyralis genome working group"/>
            <person name="Fallon T.R."/>
            <person name="Sander Lower S.E."/>
            <person name="Weng J.-K."/>
        </authorList>
    </citation>
    <scope>NUCLEOTIDE SEQUENCE</scope>
    <source>
        <strain evidence="1">TRF0915ILg1</strain>
        <tissue evidence="1">Whole body</tissue>
    </source>
</reference>
<gene>
    <name evidence="1" type="ORF">ILUMI_20821</name>
</gene>
<dbReference type="PANTHER" id="PTHR23227:SF67">
    <property type="entry name" value="CRANIOFACIAL DEVELOPMENT PROTEIN 2-LIKE"/>
    <property type="match status" value="1"/>
</dbReference>
<dbReference type="SUPFAM" id="SSF56219">
    <property type="entry name" value="DNase I-like"/>
    <property type="match status" value="1"/>
</dbReference>
<sequence>MSFKLYGCERAIAGFPYDKAQTNKYYAERNTDIATLTETKEKKGKGKEDLANYVQFWTSVDKSCRVTAGVSDLVNKKYITNYEFKSKRIMTSTLSIYGHITTVIATYAPTDDCTQETKTNYYESLAEVVRNIPQHQELIIAGDLNARVGLKKDSETVEQFGEEVVNSSGKKLMEHCNQFVMKIINGFFKHKMIHRVTWERPSL</sequence>
<dbReference type="EMBL" id="VTPC01089963">
    <property type="protein sequence ID" value="KAF2885352.1"/>
    <property type="molecule type" value="Genomic_DNA"/>
</dbReference>
<dbReference type="Proteomes" id="UP000801492">
    <property type="component" value="Unassembled WGS sequence"/>
</dbReference>
<organism evidence="1 2">
    <name type="scientific">Ignelater luminosus</name>
    <name type="common">Cucubano</name>
    <name type="synonym">Pyrophorus luminosus</name>
    <dbReference type="NCBI Taxonomy" id="2038154"/>
    <lineage>
        <taxon>Eukaryota</taxon>
        <taxon>Metazoa</taxon>
        <taxon>Ecdysozoa</taxon>
        <taxon>Arthropoda</taxon>
        <taxon>Hexapoda</taxon>
        <taxon>Insecta</taxon>
        <taxon>Pterygota</taxon>
        <taxon>Neoptera</taxon>
        <taxon>Endopterygota</taxon>
        <taxon>Coleoptera</taxon>
        <taxon>Polyphaga</taxon>
        <taxon>Elateriformia</taxon>
        <taxon>Elateroidea</taxon>
        <taxon>Elateridae</taxon>
        <taxon>Agrypninae</taxon>
        <taxon>Pyrophorini</taxon>
        <taxon>Ignelater</taxon>
    </lineage>
</organism>
<accession>A0A8K0CK14</accession>
<dbReference type="PANTHER" id="PTHR23227">
    <property type="entry name" value="BUCENTAUR RELATED"/>
    <property type="match status" value="1"/>
</dbReference>
<keyword evidence="2" id="KW-1185">Reference proteome</keyword>
<dbReference type="InterPro" id="IPR036691">
    <property type="entry name" value="Endo/exonu/phosph_ase_sf"/>
</dbReference>
<name>A0A8K0CK14_IGNLU</name>
<comment type="caution">
    <text evidence="1">The sequence shown here is derived from an EMBL/GenBank/DDBJ whole genome shotgun (WGS) entry which is preliminary data.</text>
</comment>
<dbReference type="Gene3D" id="3.60.10.10">
    <property type="entry name" value="Endonuclease/exonuclease/phosphatase"/>
    <property type="match status" value="1"/>
</dbReference>
<evidence type="ECO:0000313" key="1">
    <source>
        <dbReference type="EMBL" id="KAF2885352.1"/>
    </source>
</evidence>